<protein>
    <submittedName>
        <fullName evidence="3">Uncharacterized protein</fullName>
    </submittedName>
</protein>
<feature type="chain" id="PRO_5009113920" evidence="2">
    <location>
        <begin position="20"/>
        <end position="76"/>
    </location>
</feature>
<evidence type="ECO:0000256" key="1">
    <source>
        <dbReference type="SAM" id="Phobius"/>
    </source>
</evidence>
<keyword evidence="1" id="KW-0472">Membrane</keyword>
<organism evidence="3">
    <name type="scientific">Leishmania guyanensis</name>
    <dbReference type="NCBI Taxonomy" id="5670"/>
    <lineage>
        <taxon>Eukaryota</taxon>
        <taxon>Discoba</taxon>
        <taxon>Euglenozoa</taxon>
        <taxon>Kinetoplastea</taxon>
        <taxon>Metakinetoplastina</taxon>
        <taxon>Trypanosomatida</taxon>
        <taxon>Trypanosomatidae</taxon>
        <taxon>Leishmaniinae</taxon>
        <taxon>Leishmania</taxon>
        <taxon>Leishmania guyanensis species complex</taxon>
    </lineage>
</organism>
<keyword evidence="1" id="KW-1133">Transmembrane helix</keyword>
<proteinExistence type="predicted"/>
<sequence length="76" mass="7752">MRATIFVLIVSLVATLCFAAEAEVTNDTTVTIAMSSTAATGITVGVGLIGVLTFAVSMMHGIQISDTITDSAIETS</sequence>
<accession>A0A1E1J8G1</accession>
<keyword evidence="1" id="KW-0812">Transmembrane</keyword>
<feature type="transmembrane region" description="Helical" evidence="1">
    <location>
        <begin position="29"/>
        <end position="56"/>
    </location>
</feature>
<evidence type="ECO:0000256" key="2">
    <source>
        <dbReference type="SAM" id="SignalP"/>
    </source>
</evidence>
<evidence type="ECO:0000313" key="3">
    <source>
        <dbReference type="EMBL" id="CCM19892.1"/>
    </source>
</evidence>
<gene>
    <name evidence="3" type="primary">LgM4147LRVhigh.35.02300.00060</name>
    <name evidence="3" type="ORF">BN36_3573720</name>
</gene>
<name>A0A1E1J8G1_LEIGU</name>
<dbReference type="EMBL" id="CALQ01001899">
    <property type="protein sequence ID" value="CCM19892.1"/>
    <property type="molecule type" value="Genomic_DNA"/>
</dbReference>
<dbReference type="AlphaFoldDB" id="A0A1E1J8G1"/>
<reference evidence="3" key="1">
    <citation type="submission" date="2012-08" db="EMBL/GenBank/DDBJ databases">
        <title>Comparative genomics of metastatic and non-metastatic Leishmania guyanensis provides insights into polygenic factors involved in Leishmania RNA virus infection.</title>
        <authorList>
            <person name="Smith D."/>
            <person name="Hertz-Fowler C."/>
            <person name="Martin R."/>
            <person name="Dickens N."/>
            <person name="Fasel N."/>
            <person name="Falquet L."/>
            <person name="Beverley S."/>
            <person name="Zangger H."/>
            <person name="Calderon-Copete S."/>
            <person name="Mottram J."/>
            <person name="Xenarios I."/>
        </authorList>
    </citation>
    <scope>NUCLEOTIDE SEQUENCE</scope>
    <source>
        <strain evidence="3">MHOM/BR/75/M4147/SSU:IR2SAT-LUC</strain>
    </source>
</reference>
<feature type="signal peptide" evidence="2">
    <location>
        <begin position="1"/>
        <end position="19"/>
    </location>
</feature>
<keyword evidence="2" id="KW-0732">Signal</keyword>